<evidence type="ECO:0008006" key="4">
    <source>
        <dbReference type="Google" id="ProtNLM"/>
    </source>
</evidence>
<dbReference type="Gene3D" id="1.10.287.1060">
    <property type="entry name" value="ESAT-6-like"/>
    <property type="match status" value="1"/>
</dbReference>
<accession>A0A0D8BFJ2</accession>
<organism evidence="2 3">
    <name type="scientific">Frankia torreyi</name>
    <dbReference type="NCBI Taxonomy" id="1856"/>
    <lineage>
        <taxon>Bacteria</taxon>
        <taxon>Bacillati</taxon>
        <taxon>Actinomycetota</taxon>
        <taxon>Actinomycetes</taxon>
        <taxon>Frankiales</taxon>
        <taxon>Frankiaceae</taxon>
        <taxon>Frankia</taxon>
    </lineage>
</organism>
<gene>
    <name evidence="2" type="ORF">FF36_02660</name>
</gene>
<evidence type="ECO:0000313" key="3">
    <source>
        <dbReference type="Proteomes" id="UP000032545"/>
    </source>
</evidence>
<dbReference type="Proteomes" id="UP000032545">
    <property type="component" value="Unassembled WGS sequence"/>
</dbReference>
<dbReference type="EMBL" id="JYFN01000017">
    <property type="protein sequence ID" value="KJE23058.1"/>
    <property type="molecule type" value="Genomic_DNA"/>
</dbReference>
<comment type="caution">
    <text evidence="2">The sequence shown here is derived from an EMBL/GenBank/DDBJ whole genome shotgun (WGS) entry which is preliminary data.</text>
</comment>
<keyword evidence="3" id="KW-1185">Reference proteome</keyword>
<dbReference type="AlphaFoldDB" id="A0A0D8BFJ2"/>
<reference evidence="2 3" key="2">
    <citation type="journal article" date="2016" name="Genome Announc.">
        <title>Permanent Draft Genome Sequences for Two Variants of Frankia sp. Strain CpI1, the First Frankia Strain Isolated from Root Nodules of Comptonia peregrina.</title>
        <authorList>
            <person name="Oshone R."/>
            <person name="Hurst S.G.IV."/>
            <person name="Abebe-Akele F."/>
            <person name="Simpson S."/>
            <person name="Morris K."/>
            <person name="Thomas W.K."/>
            <person name="Tisa L.S."/>
        </authorList>
    </citation>
    <scope>NUCLEOTIDE SEQUENCE [LARGE SCALE GENOMIC DNA]</scope>
    <source>
        <strain evidence="3">CpI1-S</strain>
    </source>
</reference>
<feature type="compositionally biased region" description="Basic and acidic residues" evidence="1">
    <location>
        <begin position="104"/>
        <end position="122"/>
    </location>
</feature>
<feature type="region of interest" description="Disordered" evidence="1">
    <location>
        <begin position="98"/>
        <end position="122"/>
    </location>
</feature>
<evidence type="ECO:0000256" key="1">
    <source>
        <dbReference type="SAM" id="MobiDB-lite"/>
    </source>
</evidence>
<protein>
    <recommendedName>
        <fullName evidence="4">Excreted virulence factor EspC, type VII ESX diderm</fullName>
    </recommendedName>
</protein>
<sequence length="122" mass="13129">MGFPFGLTVPPGPKPPGTPGDCDALAAICEAYAQALGDKVHAAGRVHAVVGSELWTGRSANYINNAVSRWQDVVLPVRDALWDLATLLSRAADELASDQAAWQRRSDAYEDAVRDQNRRGRA</sequence>
<name>A0A0D8BFJ2_9ACTN</name>
<dbReference type="PATRIC" id="fig|1502723.3.peg.1778"/>
<reference evidence="3" key="1">
    <citation type="submission" date="2015-02" db="EMBL/GenBank/DDBJ databases">
        <title>Draft Genome of Frankia sp. CpI1-S.</title>
        <authorList>
            <person name="Oshone R.T."/>
            <person name="Ngom M."/>
            <person name="Ghodhbane-Gtari F."/>
            <person name="Gtari M."/>
            <person name="Morris K."/>
            <person name="Thomas K."/>
            <person name="Sen A."/>
            <person name="Tisa L.S."/>
        </authorList>
    </citation>
    <scope>NUCLEOTIDE SEQUENCE [LARGE SCALE GENOMIC DNA]</scope>
    <source>
        <strain evidence="3">CpI1-S</strain>
    </source>
</reference>
<dbReference type="SUPFAM" id="SSF140453">
    <property type="entry name" value="EsxAB dimer-like"/>
    <property type="match status" value="1"/>
</dbReference>
<proteinExistence type="predicted"/>
<dbReference type="InterPro" id="IPR036689">
    <property type="entry name" value="ESAT-6-like_sf"/>
</dbReference>
<evidence type="ECO:0000313" key="2">
    <source>
        <dbReference type="EMBL" id="KJE23058.1"/>
    </source>
</evidence>